<reference evidence="2 3" key="1">
    <citation type="journal article" date="2019" name="Int. J. Syst. Evol. Microbiol.">
        <title>The Global Catalogue of Microorganisms (GCM) 10K type strain sequencing project: providing services to taxonomists for standard genome sequencing and annotation.</title>
        <authorList>
            <consortium name="The Broad Institute Genomics Platform"/>
            <consortium name="The Broad Institute Genome Sequencing Center for Infectious Disease"/>
            <person name="Wu L."/>
            <person name="Ma J."/>
        </authorList>
    </citation>
    <scope>NUCLEOTIDE SEQUENCE [LARGE SCALE GENOMIC DNA]</scope>
    <source>
        <strain evidence="2 3">XZYJ18</strain>
    </source>
</reference>
<protein>
    <submittedName>
        <fullName evidence="2">Uncharacterized protein</fullName>
    </submittedName>
</protein>
<name>A0ABD5Q493_9EURY</name>
<accession>A0ABD5Q493</accession>
<keyword evidence="3" id="KW-1185">Reference proteome</keyword>
<feature type="region of interest" description="Disordered" evidence="1">
    <location>
        <begin position="1"/>
        <end position="34"/>
    </location>
</feature>
<evidence type="ECO:0000313" key="2">
    <source>
        <dbReference type="EMBL" id="MFC4825506.1"/>
    </source>
</evidence>
<evidence type="ECO:0000313" key="3">
    <source>
        <dbReference type="Proteomes" id="UP001595945"/>
    </source>
</evidence>
<dbReference type="GeneID" id="73043775"/>
<evidence type="ECO:0000256" key="1">
    <source>
        <dbReference type="SAM" id="MobiDB-lite"/>
    </source>
</evidence>
<dbReference type="AlphaFoldDB" id="A0ABD5Q493"/>
<gene>
    <name evidence="2" type="ORF">ACFO9K_14695</name>
</gene>
<proteinExistence type="predicted"/>
<organism evidence="2 3">
    <name type="scientific">Halorussus aquaticus</name>
    <dbReference type="NCBI Taxonomy" id="2953748"/>
    <lineage>
        <taxon>Archaea</taxon>
        <taxon>Methanobacteriati</taxon>
        <taxon>Methanobacteriota</taxon>
        <taxon>Stenosarchaea group</taxon>
        <taxon>Halobacteria</taxon>
        <taxon>Halobacteriales</taxon>
        <taxon>Haladaptataceae</taxon>
        <taxon>Halorussus</taxon>
    </lineage>
</organism>
<dbReference type="RefSeq" id="WP_254268834.1">
    <property type="nucleotide sequence ID" value="NZ_CP100400.1"/>
</dbReference>
<comment type="caution">
    <text evidence="2">The sequence shown here is derived from an EMBL/GenBank/DDBJ whole genome shotgun (WGS) entry which is preliminary data.</text>
</comment>
<dbReference type="EMBL" id="JBHSHT010000002">
    <property type="protein sequence ID" value="MFC4825506.1"/>
    <property type="molecule type" value="Genomic_DNA"/>
</dbReference>
<feature type="compositionally biased region" description="Basic and acidic residues" evidence="1">
    <location>
        <begin position="1"/>
        <end position="26"/>
    </location>
</feature>
<dbReference type="Proteomes" id="UP001595945">
    <property type="component" value="Unassembled WGS sequence"/>
</dbReference>
<sequence>MARSRDRSDRRFPREDGEQDRARTDAEAAAETRPQAELRWVQIRNPREAVELGRNGRVIDSRFHVGYDSWEVLLETYEGELSR</sequence>